<evidence type="ECO:0000313" key="6">
    <source>
        <dbReference type="EMBL" id="MDQ0272639.1"/>
    </source>
</evidence>
<evidence type="ECO:0000256" key="3">
    <source>
        <dbReference type="ARBA" id="ARBA00023125"/>
    </source>
</evidence>
<dbReference type="PANTHER" id="PTHR30204">
    <property type="entry name" value="REDOX-CYCLING DRUG-SENSING TRANSCRIPTIONAL ACTIVATOR SOXR"/>
    <property type="match status" value="1"/>
</dbReference>
<keyword evidence="3 6" id="KW-0238">DNA-binding</keyword>
<dbReference type="InterPro" id="IPR047057">
    <property type="entry name" value="MerR_fam"/>
</dbReference>
<proteinExistence type="predicted"/>
<keyword evidence="7" id="KW-1185">Reference proteome</keyword>
<dbReference type="InterPro" id="IPR009061">
    <property type="entry name" value="DNA-bd_dom_put_sf"/>
</dbReference>
<evidence type="ECO:0000256" key="1">
    <source>
        <dbReference type="ARBA" id="ARBA00022491"/>
    </source>
</evidence>
<organism evidence="6 7">
    <name type="scientific">Cytobacillus purgationiresistens</name>
    <dbReference type="NCBI Taxonomy" id="863449"/>
    <lineage>
        <taxon>Bacteria</taxon>
        <taxon>Bacillati</taxon>
        <taxon>Bacillota</taxon>
        <taxon>Bacilli</taxon>
        <taxon>Bacillales</taxon>
        <taxon>Bacillaceae</taxon>
        <taxon>Cytobacillus</taxon>
    </lineage>
</organism>
<feature type="domain" description="HTH merR-type" evidence="5">
    <location>
        <begin position="1"/>
        <end position="70"/>
    </location>
</feature>
<accession>A0ABU0AMY9</accession>
<evidence type="ECO:0000256" key="4">
    <source>
        <dbReference type="ARBA" id="ARBA00023163"/>
    </source>
</evidence>
<dbReference type="PROSITE" id="PS50937">
    <property type="entry name" value="HTH_MERR_2"/>
    <property type="match status" value="1"/>
</dbReference>
<dbReference type="InterPro" id="IPR000551">
    <property type="entry name" value="MerR-type_HTH_dom"/>
</dbReference>
<dbReference type="SUPFAM" id="SSF46955">
    <property type="entry name" value="Putative DNA-binding domain"/>
    <property type="match status" value="1"/>
</dbReference>
<dbReference type="RefSeq" id="WP_307478050.1">
    <property type="nucleotide sequence ID" value="NZ_JAUSUB010000026.1"/>
</dbReference>
<evidence type="ECO:0000259" key="5">
    <source>
        <dbReference type="PROSITE" id="PS50937"/>
    </source>
</evidence>
<name>A0ABU0AMY9_9BACI</name>
<dbReference type="PROSITE" id="PS00552">
    <property type="entry name" value="HTH_MERR_1"/>
    <property type="match status" value="1"/>
</dbReference>
<dbReference type="PRINTS" id="PR00040">
    <property type="entry name" value="HTHMERR"/>
</dbReference>
<dbReference type="Pfam" id="PF13411">
    <property type="entry name" value="MerR_1"/>
    <property type="match status" value="1"/>
</dbReference>
<dbReference type="GO" id="GO:0003677">
    <property type="term" value="F:DNA binding"/>
    <property type="evidence" value="ECO:0007669"/>
    <property type="project" value="UniProtKB-KW"/>
</dbReference>
<keyword evidence="1" id="KW-0678">Repressor</keyword>
<keyword evidence="2" id="KW-0805">Transcription regulation</keyword>
<evidence type="ECO:0000313" key="7">
    <source>
        <dbReference type="Proteomes" id="UP001238088"/>
    </source>
</evidence>
<sequence>MFSIGKLSRKTNLSVRTLRYYDEIDLLKPAKVADTGYRYYGVDEIKKLQHITALKELGFTLTSIKEILSSEEEGKESRWRGYLEFELGAVAEQQRKLAEMERLLQLTRHALEMKSEVNPEDIFLFVKAIQLPTINRQAFRDLYFKEDEINILENLPDLSTADPRNMQWAKLIRDVKANLHEPPDSETSQSLAKQILEMGNEWFQKDEQLIDKYWGLIRPEEGEKPKVYGMDAEVMNYIDRIVDWHLENNKGEEKKDE</sequence>
<dbReference type="SMART" id="SM00422">
    <property type="entry name" value="HTH_MERR"/>
    <property type="match status" value="1"/>
</dbReference>
<gene>
    <name evidence="6" type="ORF">J2S17_004532</name>
</gene>
<dbReference type="Gene3D" id="1.10.1660.10">
    <property type="match status" value="1"/>
</dbReference>
<reference evidence="6 7" key="1">
    <citation type="submission" date="2023-07" db="EMBL/GenBank/DDBJ databases">
        <title>Genomic Encyclopedia of Type Strains, Phase IV (KMG-IV): sequencing the most valuable type-strain genomes for metagenomic binning, comparative biology and taxonomic classification.</title>
        <authorList>
            <person name="Goeker M."/>
        </authorList>
    </citation>
    <scope>NUCLEOTIDE SEQUENCE [LARGE SCALE GENOMIC DNA]</scope>
    <source>
        <strain evidence="6 7">DSM 23494</strain>
    </source>
</reference>
<dbReference type="Proteomes" id="UP001238088">
    <property type="component" value="Unassembled WGS sequence"/>
</dbReference>
<protein>
    <submittedName>
        <fullName evidence="6">DNA-binding transcriptional MerR regulator</fullName>
    </submittedName>
</protein>
<dbReference type="CDD" id="cd01106">
    <property type="entry name" value="HTH_TipAL-Mta"/>
    <property type="match status" value="1"/>
</dbReference>
<keyword evidence="4" id="KW-0804">Transcription</keyword>
<comment type="caution">
    <text evidence="6">The sequence shown here is derived from an EMBL/GenBank/DDBJ whole genome shotgun (WGS) entry which is preliminary data.</text>
</comment>
<evidence type="ECO:0000256" key="2">
    <source>
        <dbReference type="ARBA" id="ARBA00023015"/>
    </source>
</evidence>
<dbReference type="PANTHER" id="PTHR30204:SF69">
    <property type="entry name" value="MERR-FAMILY TRANSCRIPTIONAL REGULATOR"/>
    <property type="match status" value="1"/>
</dbReference>
<dbReference type="EMBL" id="JAUSUB010000026">
    <property type="protein sequence ID" value="MDQ0272639.1"/>
    <property type="molecule type" value="Genomic_DNA"/>
</dbReference>